<dbReference type="PRINTS" id="PR00169">
    <property type="entry name" value="KCHANNEL"/>
</dbReference>
<feature type="transmembrane region" description="Helical" evidence="13">
    <location>
        <begin position="294"/>
        <end position="313"/>
    </location>
</feature>
<dbReference type="Gene3D" id="1.10.287.70">
    <property type="match status" value="1"/>
</dbReference>
<dbReference type="InterPro" id="IPR027359">
    <property type="entry name" value="Volt_channel_dom_sf"/>
</dbReference>
<evidence type="ECO:0000313" key="15">
    <source>
        <dbReference type="EMBL" id="KAF0715240.1"/>
    </source>
</evidence>
<keyword evidence="10 13" id="KW-0472">Membrane</keyword>
<feature type="region of interest" description="Disordered" evidence="12">
    <location>
        <begin position="58"/>
        <end position="82"/>
    </location>
</feature>
<dbReference type="EMBL" id="VJMH01000612">
    <property type="protein sequence ID" value="KAF0715240.1"/>
    <property type="molecule type" value="Genomic_DNA"/>
</dbReference>
<feature type="domain" description="Ion transport" evidence="14">
    <location>
        <begin position="118"/>
        <end position="352"/>
    </location>
</feature>
<dbReference type="Pfam" id="PF00520">
    <property type="entry name" value="Ion_trans"/>
    <property type="match status" value="1"/>
</dbReference>
<evidence type="ECO:0000256" key="13">
    <source>
        <dbReference type="SAM" id="Phobius"/>
    </source>
</evidence>
<feature type="transmembrane region" description="Helical" evidence="13">
    <location>
        <begin position="156"/>
        <end position="178"/>
    </location>
</feature>
<organism evidence="15">
    <name type="scientific">Aphanomyces stellatus</name>
    <dbReference type="NCBI Taxonomy" id="120398"/>
    <lineage>
        <taxon>Eukaryota</taxon>
        <taxon>Sar</taxon>
        <taxon>Stramenopiles</taxon>
        <taxon>Oomycota</taxon>
        <taxon>Saprolegniomycetes</taxon>
        <taxon>Saprolegniales</taxon>
        <taxon>Verrucalvaceae</taxon>
        <taxon>Aphanomyces</taxon>
    </lineage>
</organism>
<keyword evidence="9" id="KW-0406">Ion transport</keyword>
<accession>A0A6A4ZS51</accession>
<dbReference type="PANTHER" id="PTHR11537:SF254">
    <property type="entry name" value="POTASSIUM VOLTAGE-GATED CHANNEL PROTEIN SHAB"/>
    <property type="match status" value="1"/>
</dbReference>
<keyword evidence="2" id="KW-0813">Transport</keyword>
<evidence type="ECO:0000256" key="1">
    <source>
        <dbReference type="ARBA" id="ARBA00004141"/>
    </source>
</evidence>
<evidence type="ECO:0000259" key="14">
    <source>
        <dbReference type="Pfam" id="PF00520"/>
    </source>
</evidence>
<feature type="transmembrane region" description="Helical" evidence="13">
    <location>
        <begin position="325"/>
        <end position="351"/>
    </location>
</feature>
<evidence type="ECO:0000256" key="4">
    <source>
        <dbReference type="ARBA" id="ARBA00022692"/>
    </source>
</evidence>
<feature type="transmembrane region" description="Helical" evidence="13">
    <location>
        <begin position="190"/>
        <end position="210"/>
    </location>
</feature>
<keyword evidence="4 13" id="KW-0812">Transmembrane</keyword>
<dbReference type="AlphaFoldDB" id="A0A6A4ZS51"/>
<feature type="transmembrane region" description="Helical" evidence="13">
    <location>
        <begin position="261"/>
        <end position="282"/>
    </location>
</feature>
<sequence>MRNDRLPKPPVQSPICVTMTKVAASPHPPLMPILSQRQVNHSNLLAPTRVVSIQQNSSFADSSVSRNPSATTLASSKLSSRRHSTLLMKAPPRNTWRRRARHMIKYSHASYAGLVYLHSILAAIVGHLILMTLETLDGPANGGSDPTHPNLPSAEVYASLKTFFALVFGVDLVFQCVVARSQRKFWTRPVTWVNVLALLPTLSAVVLRHGLGSMTPANTKTIFRYLTFLELIRTARVLVILRNVDGVKVLRLTLVQCFPPLMITLFFLVTLVMLFATMLFYAVPCYSSSSLCPITDIFNAGYFVMVTVSTVGYGDQVVSTDDGVAILITTGAMIFGSLYLAMPLAIIGMTYETT</sequence>
<keyword evidence="3" id="KW-0633">Potassium transport</keyword>
<name>A0A6A4ZS51_9STRA</name>
<evidence type="ECO:0000256" key="3">
    <source>
        <dbReference type="ARBA" id="ARBA00022538"/>
    </source>
</evidence>
<feature type="compositionally biased region" description="Polar residues" evidence="12">
    <location>
        <begin position="58"/>
        <end position="68"/>
    </location>
</feature>
<evidence type="ECO:0000256" key="2">
    <source>
        <dbReference type="ARBA" id="ARBA00022448"/>
    </source>
</evidence>
<reference evidence="15" key="1">
    <citation type="submission" date="2019-06" db="EMBL/GenBank/DDBJ databases">
        <title>Genomics analysis of Aphanomyces spp. identifies a new class of oomycete effector associated with host adaptation.</title>
        <authorList>
            <person name="Gaulin E."/>
        </authorList>
    </citation>
    <scope>NUCLEOTIDE SEQUENCE</scope>
    <source>
        <strain evidence="15">CBS 578.67</strain>
    </source>
</reference>
<evidence type="ECO:0000256" key="8">
    <source>
        <dbReference type="ARBA" id="ARBA00022989"/>
    </source>
</evidence>
<dbReference type="GO" id="GO:0005249">
    <property type="term" value="F:voltage-gated potassium channel activity"/>
    <property type="evidence" value="ECO:0007669"/>
    <property type="project" value="InterPro"/>
</dbReference>
<dbReference type="PANTHER" id="PTHR11537">
    <property type="entry name" value="VOLTAGE-GATED POTASSIUM CHANNEL"/>
    <property type="match status" value="1"/>
</dbReference>
<keyword evidence="6" id="KW-0851">Voltage-gated channel</keyword>
<keyword evidence="7" id="KW-0630">Potassium</keyword>
<evidence type="ECO:0000256" key="6">
    <source>
        <dbReference type="ARBA" id="ARBA00022882"/>
    </source>
</evidence>
<dbReference type="GO" id="GO:0008076">
    <property type="term" value="C:voltage-gated potassium channel complex"/>
    <property type="evidence" value="ECO:0007669"/>
    <property type="project" value="InterPro"/>
</dbReference>
<gene>
    <name evidence="15" type="ORF">As57867_003485</name>
</gene>
<comment type="caution">
    <text evidence="15">The sequence shown here is derived from an EMBL/GenBank/DDBJ whole genome shotgun (WGS) entry which is preliminary data.</text>
</comment>
<keyword evidence="11" id="KW-0407">Ion channel</keyword>
<evidence type="ECO:0000256" key="11">
    <source>
        <dbReference type="ARBA" id="ARBA00023303"/>
    </source>
</evidence>
<protein>
    <recommendedName>
        <fullName evidence="14">Ion transport domain-containing protein</fullName>
    </recommendedName>
</protein>
<evidence type="ECO:0000256" key="7">
    <source>
        <dbReference type="ARBA" id="ARBA00022958"/>
    </source>
</evidence>
<evidence type="ECO:0000256" key="9">
    <source>
        <dbReference type="ARBA" id="ARBA00023065"/>
    </source>
</evidence>
<dbReference type="OrthoDB" id="433309at2759"/>
<dbReference type="Gene3D" id="1.20.120.350">
    <property type="entry name" value="Voltage-gated potassium channels. Chain C"/>
    <property type="match status" value="1"/>
</dbReference>
<dbReference type="SUPFAM" id="SSF81324">
    <property type="entry name" value="Voltage-gated potassium channels"/>
    <property type="match status" value="1"/>
</dbReference>
<proteinExistence type="predicted"/>
<evidence type="ECO:0000256" key="12">
    <source>
        <dbReference type="SAM" id="MobiDB-lite"/>
    </source>
</evidence>
<comment type="subcellular location">
    <subcellularLocation>
        <location evidence="1">Membrane</location>
        <topology evidence="1">Multi-pass membrane protein</topology>
    </subcellularLocation>
</comment>
<dbReference type="InterPro" id="IPR005821">
    <property type="entry name" value="Ion_trans_dom"/>
</dbReference>
<evidence type="ECO:0000256" key="5">
    <source>
        <dbReference type="ARBA" id="ARBA00022826"/>
    </source>
</evidence>
<feature type="compositionally biased region" description="Low complexity" evidence="12">
    <location>
        <begin position="69"/>
        <end position="78"/>
    </location>
</feature>
<feature type="transmembrane region" description="Helical" evidence="13">
    <location>
        <begin position="109"/>
        <end position="130"/>
    </location>
</feature>
<keyword evidence="8 13" id="KW-1133">Transmembrane helix</keyword>
<dbReference type="GO" id="GO:0001508">
    <property type="term" value="P:action potential"/>
    <property type="evidence" value="ECO:0007669"/>
    <property type="project" value="TreeGrafter"/>
</dbReference>
<feature type="non-terminal residue" evidence="15">
    <location>
        <position position="354"/>
    </location>
</feature>
<dbReference type="InterPro" id="IPR028325">
    <property type="entry name" value="VG_K_chnl"/>
</dbReference>
<keyword evidence="5" id="KW-0631">Potassium channel</keyword>
<evidence type="ECO:0000256" key="10">
    <source>
        <dbReference type="ARBA" id="ARBA00023136"/>
    </source>
</evidence>